<evidence type="ECO:0000313" key="1">
    <source>
        <dbReference type="EMBL" id="KRL00238.1"/>
    </source>
</evidence>
<name>K0NZG3_9LACO</name>
<protein>
    <submittedName>
        <fullName evidence="1">Uncharacterized protein</fullName>
    </submittedName>
</protein>
<dbReference type="eggNOG" id="ENOG5032UPV">
    <property type="taxonomic scope" value="Bacteria"/>
</dbReference>
<dbReference type="NCBIfam" id="TIGR02548">
    <property type="entry name" value="casB_cse2"/>
    <property type="match status" value="1"/>
</dbReference>
<reference evidence="1 2" key="1">
    <citation type="journal article" date="2015" name="Genome Announc.">
        <title>Expanding the biotechnology potential of lactobacilli through comparative genomics of 213 strains and associated genera.</title>
        <authorList>
            <person name="Sun Z."/>
            <person name="Harris H.M."/>
            <person name="McCann A."/>
            <person name="Guo C."/>
            <person name="Argimon S."/>
            <person name="Zhang W."/>
            <person name="Yang X."/>
            <person name="Jeffery I.B."/>
            <person name="Cooney J.C."/>
            <person name="Kagawa T.F."/>
            <person name="Liu W."/>
            <person name="Song Y."/>
            <person name="Salvetti E."/>
            <person name="Wrobel A."/>
            <person name="Rasinkangas P."/>
            <person name="Parkhill J."/>
            <person name="Rea M.C."/>
            <person name="O'Sullivan O."/>
            <person name="Ritari J."/>
            <person name="Douillard F.P."/>
            <person name="Paul Ross R."/>
            <person name="Yang R."/>
            <person name="Briner A.E."/>
            <person name="Felis G.E."/>
            <person name="de Vos W.M."/>
            <person name="Barrangou R."/>
            <person name="Klaenhammer T.R."/>
            <person name="Caufield P.W."/>
            <person name="Cui Y."/>
            <person name="Zhang H."/>
            <person name="O'Toole P.W."/>
        </authorList>
    </citation>
    <scope>NUCLEOTIDE SEQUENCE [LARGE SCALE GENOMIC DNA]</scope>
    <source>
        <strain evidence="1 2">DSM 19284</strain>
    </source>
</reference>
<comment type="caution">
    <text evidence="1">The sequence shown here is derived from an EMBL/GenBank/DDBJ whole genome shotgun (WGS) entry which is preliminary data.</text>
</comment>
<dbReference type="PATRIC" id="fig|1293597.4.peg.1561"/>
<keyword evidence="2" id="KW-1185">Reference proteome</keyword>
<organism evidence="1 2">
    <name type="scientific">Lactobacillus equicursoris DSM 19284 = JCM 14600 = CIP 110162</name>
    <dbReference type="NCBI Taxonomy" id="1293597"/>
    <lineage>
        <taxon>Bacteria</taxon>
        <taxon>Bacillati</taxon>
        <taxon>Bacillota</taxon>
        <taxon>Bacilli</taxon>
        <taxon>Lactobacillales</taxon>
        <taxon>Lactobacillaceae</taxon>
        <taxon>Lactobacillus</taxon>
    </lineage>
</organism>
<dbReference type="Proteomes" id="UP000051074">
    <property type="component" value="Unassembled WGS sequence"/>
</dbReference>
<dbReference type="EMBL" id="AZDU01000052">
    <property type="protein sequence ID" value="KRL00238.1"/>
    <property type="molecule type" value="Genomic_DNA"/>
</dbReference>
<dbReference type="InterPro" id="IPR038287">
    <property type="entry name" value="Cse2_sf"/>
</dbReference>
<sequence length="200" mass="22804">MAHDIERVTSQIIEQLYNNGDMDKAALAALRSTASLDGSRAQKVWPIFLANMKEEWLSKNGKQTHAEKAIFAAVRMYAVHQQANEVCVYAKKSKDANEDGGVEFFEALNRLKNSDSETALNRRVEALLGSTNVQAVIDQLTHLMQIVKGKKTGIKIDYARLASDLYRFQFGYQEANQVRLLWGEQYYRLNKQDQKNEDKN</sequence>
<dbReference type="RefSeq" id="WP_008462589.1">
    <property type="nucleotide sequence ID" value="NZ_AZDU01000052.1"/>
</dbReference>
<accession>K0NZG3</accession>
<dbReference type="Gene3D" id="1.10.520.40">
    <property type="entry name" value="CRISPR-associated protein Cse2"/>
    <property type="match status" value="1"/>
</dbReference>
<dbReference type="InterPro" id="IPR013382">
    <property type="entry name" value="CRISPR-assoc_prot_Cse2"/>
</dbReference>
<dbReference type="Pfam" id="PF09485">
    <property type="entry name" value="CRISPR_Cse2"/>
    <property type="match status" value="1"/>
</dbReference>
<dbReference type="CDD" id="cd09731">
    <property type="entry name" value="Cse2_I-E"/>
    <property type="match status" value="1"/>
</dbReference>
<dbReference type="AlphaFoldDB" id="K0NZG3"/>
<gene>
    <name evidence="1" type="ORF">FC20_GL001465</name>
</gene>
<evidence type="ECO:0000313" key="2">
    <source>
        <dbReference type="Proteomes" id="UP000051074"/>
    </source>
</evidence>
<dbReference type="STRING" id="1293597.FC20_GL001465"/>
<proteinExistence type="predicted"/>